<keyword evidence="1" id="KW-1133">Transmembrane helix</keyword>
<reference evidence="3" key="1">
    <citation type="journal article" date="2019" name="Int. J. Syst. Evol. Microbiol.">
        <title>The Global Catalogue of Microorganisms (GCM) 10K type strain sequencing project: providing services to taxonomists for standard genome sequencing and annotation.</title>
        <authorList>
            <consortium name="The Broad Institute Genomics Platform"/>
            <consortium name="The Broad Institute Genome Sequencing Center for Infectious Disease"/>
            <person name="Wu L."/>
            <person name="Ma J."/>
        </authorList>
    </citation>
    <scope>NUCLEOTIDE SEQUENCE [LARGE SCALE GENOMIC DNA]</scope>
    <source>
        <strain evidence="3">NBRC 108730</strain>
    </source>
</reference>
<keyword evidence="1" id="KW-0812">Transmembrane</keyword>
<sequence length="55" mass="6074">MKVAAALIPSIGVLFLFVIAVRAMLLGDRRERAAMARYEREQDAATARRDTPPTS</sequence>
<protein>
    <submittedName>
        <fullName evidence="2">Uncharacterized protein</fullName>
    </submittedName>
</protein>
<gene>
    <name evidence="2" type="ORF">GCM10025868_29850</name>
</gene>
<keyword evidence="3" id="KW-1185">Reference proteome</keyword>
<accession>A0ABQ6JHM6</accession>
<evidence type="ECO:0000256" key="1">
    <source>
        <dbReference type="SAM" id="Phobius"/>
    </source>
</evidence>
<dbReference type="EMBL" id="BSUZ01000001">
    <property type="protein sequence ID" value="GMA87735.1"/>
    <property type="molecule type" value="Genomic_DNA"/>
</dbReference>
<keyword evidence="1" id="KW-0472">Membrane</keyword>
<comment type="caution">
    <text evidence="2">The sequence shown here is derived from an EMBL/GenBank/DDBJ whole genome shotgun (WGS) entry which is preliminary data.</text>
</comment>
<evidence type="ECO:0000313" key="2">
    <source>
        <dbReference type="EMBL" id="GMA87735.1"/>
    </source>
</evidence>
<name>A0ABQ6JHM6_9ACTN</name>
<proteinExistence type="predicted"/>
<evidence type="ECO:0000313" key="3">
    <source>
        <dbReference type="Proteomes" id="UP001157017"/>
    </source>
</evidence>
<organism evidence="2 3">
    <name type="scientific">Angustibacter aerolatus</name>
    <dbReference type="NCBI Taxonomy" id="1162965"/>
    <lineage>
        <taxon>Bacteria</taxon>
        <taxon>Bacillati</taxon>
        <taxon>Actinomycetota</taxon>
        <taxon>Actinomycetes</taxon>
        <taxon>Kineosporiales</taxon>
        <taxon>Kineosporiaceae</taxon>
    </lineage>
</organism>
<dbReference type="Proteomes" id="UP001157017">
    <property type="component" value="Unassembled WGS sequence"/>
</dbReference>
<feature type="transmembrane region" description="Helical" evidence="1">
    <location>
        <begin position="6"/>
        <end position="25"/>
    </location>
</feature>